<dbReference type="EC" id="2.7.7.48" evidence="1"/>
<dbReference type="Proteomes" id="UP001281410">
    <property type="component" value="Unassembled WGS sequence"/>
</dbReference>
<dbReference type="GO" id="GO:0003968">
    <property type="term" value="F:RNA-directed RNA polymerase activity"/>
    <property type="evidence" value="ECO:0007669"/>
    <property type="project" value="UniProtKB-KW"/>
</dbReference>
<evidence type="ECO:0000313" key="3">
    <source>
        <dbReference type="EMBL" id="KAK3219720.1"/>
    </source>
</evidence>
<dbReference type="GO" id="GO:0003723">
    <property type="term" value="F:RNA binding"/>
    <property type="evidence" value="ECO:0007669"/>
    <property type="project" value="UniProtKB-KW"/>
</dbReference>
<dbReference type="GO" id="GO:0030422">
    <property type="term" value="P:siRNA processing"/>
    <property type="evidence" value="ECO:0007669"/>
    <property type="project" value="TreeGrafter"/>
</dbReference>
<keyword evidence="1" id="KW-0548">Nucleotidyltransferase</keyword>
<keyword evidence="1" id="KW-0943">RNA-mediated gene silencing</keyword>
<dbReference type="PANTHER" id="PTHR23079">
    <property type="entry name" value="RNA-DEPENDENT RNA POLYMERASE"/>
    <property type="match status" value="1"/>
</dbReference>
<organism evidence="3 4">
    <name type="scientific">Dipteronia sinensis</name>
    <dbReference type="NCBI Taxonomy" id="43782"/>
    <lineage>
        <taxon>Eukaryota</taxon>
        <taxon>Viridiplantae</taxon>
        <taxon>Streptophyta</taxon>
        <taxon>Embryophyta</taxon>
        <taxon>Tracheophyta</taxon>
        <taxon>Spermatophyta</taxon>
        <taxon>Magnoliopsida</taxon>
        <taxon>eudicotyledons</taxon>
        <taxon>Gunneridae</taxon>
        <taxon>Pentapetalae</taxon>
        <taxon>rosids</taxon>
        <taxon>malvids</taxon>
        <taxon>Sapindales</taxon>
        <taxon>Sapindaceae</taxon>
        <taxon>Hippocastanoideae</taxon>
        <taxon>Acereae</taxon>
        <taxon>Dipteronia</taxon>
    </lineage>
</organism>
<dbReference type="PANTHER" id="PTHR23079:SF1">
    <property type="entry name" value="RNA-DEPENDENT RNA POLYMERASE 1"/>
    <property type="match status" value="1"/>
</dbReference>
<dbReference type="GO" id="GO:0031380">
    <property type="term" value="C:nuclear RNA-directed RNA polymerase complex"/>
    <property type="evidence" value="ECO:0007669"/>
    <property type="project" value="TreeGrafter"/>
</dbReference>
<sequence length="93" mass="10385">MNDRLGVICIAHVVFADTEPNKAMSNSCQELARLASIAVDFAKTGVPAEIPRSLRVKEYPDFMEKEKRPTYKSPHVLGKLIGKLKTLLHPQQP</sequence>
<dbReference type="EMBL" id="JANJYJ010000004">
    <property type="protein sequence ID" value="KAK3219720.1"/>
    <property type="molecule type" value="Genomic_DNA"/>
</dbReference>
<dbReference type="AlphaFoldDB" id="A0AAE0ALF3"/>
<dbReference type="InterPro" id="IPR007855">
    <property type="entry name" value="RDRP"/>
</dbReference>
<feature type="domain" description="RDRP core" evidence="2">
    <location>
        <begin position="2"/>
        <end position="81"/>
    </location>
</feature>
<keyword evidence="1" id="KW-0696">RNA-directed RNA polymerase</keyword>
<proteinExistence type="inferred from homology"/>
<reference evidence="3" key="1">
    <citation type="journal article" date="2023" name="Plant J.">
        <title>Genome sequences and population genomics provide insights into the demographic history, inbreeding, and mutation load of two 'living fossil' tree species of Dipteronia.</title>
        <authorList>
            <person name="Feng Y."/>
            <person name="Comes H.P."/>
            <person name="Chen J."/>
            <person name="Zhu S."/>
            <person name="Lu R."/>
            <person name="Zhang X."/>
            <person name="Li P."/>
            <person name="Qiu J."/>
            <person name="Olsen K.M."/>
            <person name="Qiu Y."/>
        </authorList>
    </citation>
    <scope>NUCLEOTIDE SEQUENCE</scope>
    <source>
        <strain evidence="3">NBL</strain>
    </source>
</reference>
<accession>A0AAE0ALF3</accession>
<keyword evidence="4" id="KW-1185">Reference proteome</keyword>
<keyword evidence="1" id="KW-0694">RNA-binding</keyword>
<comment type="function">
    <text evidence="1">Probably involved in the RNA silencing pathway and required for the generation of small interfering RNAs (siRNAs).</text>
</comment>
<evidence type="ECO:0000259" key="2">
    <source>
        <dbReference type="Pfam" id="PF05183"/>
    </source>
</evidence>
<evidence type="ECO:0000256" key="1">
    <source>
        <dbReference type="RuleBase" id="RU363098"/>
    </source>
</evidence>
<protein>
    <recommendedName>
        <fullName evidence="1">RNA-dependent RNA polymerase</fullName>
        <ecNumber evidence="1">2.7.7.48</ecNumber>
    </recommendedName>
</protein>
<keyword evidence="1" id="KW-0808">Transferase</keyword>
<name>A0AAE0ALF3_9ROSI</name>
<comment type="catalytic activity">
    <reaction evidence="1">
        <text>RNA(n) + a ribonucleoside 5'-triphosphate = RNA(n+1) + diphosphate</text>
        <dbReference type="Rhea" id="RHEA:21248"/>
        <dbReference type="Rhea" id="RHEA-COMP:14527"/>
        <dbReference type="Rhea" id="RHEA-COMP:17342"/>
        <dbReference type="ChEBI" id="CHEBI:33019"/>
        <dbReference type="ChEBI" id="CHEBI:61557"/>
        <dbReference type="ChEBI" id="CHEBI:140395"/>
        <dbReference type="EC" id="2.7.7.48"/>
    </reaction>
</comment>
<dbReference type="Pfam" id="PF05183">
    <property type="entry name" value="RdRP"/>
    <property type="match status" value="1"/>
</dbReference>
<comment type="similarity">
    <text evidence="1">Belongs to the RdRP family.</text>
</comment>
<evidence type="ECO:0000313" key="4">
    <source>
        <dbReference type="Proteomes" id="UP001281410"/>
    </source>
</evidence>
<comment type="caution">
    <text evidence="3">The sequence shown here is derived from an EMBL/GenBank/DDBJ whole genome shotgun (WGS) entry which is preliminary data.</text>
</comment>
<dbReference type="InterPro" id="IPR057596">
    <property type="entry name" value="RDRP_core"/>
</dbReference>
<gene>
    <name evidence="3" type="ORF">Dsin_013690</name>
</gene>